<keyword evidence="3" id="KW-1185">Reference proteome</keyword>
<organism evidence="2 3">
    <name type="scientific">Mytilus coruscus</name>
    <name type="common">Sea mussel</name>
    <dbReference type="NCBI Taxonomy" id="42192"/>
    <lineage>
        <taxon>Eukaryota</taxon>
        <taxon>Metazoa</taxon>
        <taxon>Spiralia</taxon>
        <taxon>Lophotrochozoa</taxon>
        <taxon>Mollusca</taxon>
        <taxon>Bivalvia</taxon>
        <taxon>Autobranchia</taxon>
        <taxon>Pteriomorphia</taxon>
        <taxon>Mytilida</taxon>
        <taxon>Mytiloidea</taxon>
        <taxon>Mytilidae</taxon>
        <taxon>Mytilinae</taxon>
        <taxon>Mytilus</taxon>
    </lineage>
</organism>
<dbReference type="GO" id="GO:0000175">
    <property type="term" value="F:3'-5'-RNA exonuclease activity"/>
    <property type="evidence" value="ECO:0007669"/>
    <property type="project" value="InterPro"/>
</dbReference>
<dbReference type="InterPro" id="IPR022894">
    <property type="entry name" value="Oligoribonuclease"/>
</dbReference>
<evidence type="ECO:0000313" key="3">
    <source>
        <dbReference type="Proteomes" id="UP000507470"/>
    </source>
</evidence>
<reference evidence="2 3" key="1">
    <citation type="submission" date="2020-06" db="EMBL/GenBank/DDBJ databases">
        <authorList>
            <person name="Li R."/>
            <person name="Bekaert M."/>
        </authorList>
    </citation>
    <scope>NUCLEOTIDE SEQUENCE [LARGE SCALE GENOMIC DNA]</scope>
    <source>
        <strain evidence="3">wild</strain>
    </source>
</reference>
<protein>
    <submittedName>
        <fullName evidence="2">Uncharacterized protein</fullName>
    </submittedName>
</protein>
<dbReference type="PANTHER" id="PTHR11046">
    <property type="entry name" value="OLIGORIBONUCLEASE, MITOCHONDRIAL"/>
    <property type="match status" value="1"/>
</dbReference>
<evidence type="ECO:0000256" key="1">
    <source>
        <dbReference type="ARBA" id="ARBA00022722"/>
    </source>
</evidence>
<name>A0A6J8E3A6_MYTCO</name>
<evidence type="ECO:0000313" key="2">
    <source>
        <dbReference type="EMBL" id="CAC5414940.1"/>
    </source>
</evidence>
<proteinExistence type="predicted"/>
<dbReference type="Proteomes" id="UP000507470">
    <property type="component" value="Unassembled WGS sequence"/>
</dbReference>
<dbReference type="OrthoDB" id="10067847at2759"/>
<dbReference type="EMBL" id="CACVKT020008355">
    <property type="protein sequence ID" value="CAC5414940.1"/>
    <property type="molecule type" value="Genomic_DNA"/>
</dbReference>
<keyword evidence="1" id="KW-0378">Hydrolase</keyword>
<gene>
    <name evidence="2" type="ORF">MCOR_47672</name>
</gene>
<dbReference type="AlphaFoldDB" id="A0A6J8E3A6"/>
<sequence length="679" mass="77702">MSSFKNIISDLGQAVQNEPEIVSRLTCSLVSTMSDQGAANPLFNQQLKEFKESLLPDIVENWENLDNNTQAEIAKMSSFFCKMHISVNMASEVDKCLQLFESNVCNGKNPFSSSRLTRTASKALTLHGCEKSGVGQHFRTHLIERDIDNKLITFRGHRFNHLLNAAGATYHHLNDMIDFIDSWADPNDLLKSISFNELSVDASPLLAGELVFEGVEVHRDSIFDSLLKDTDDPVSEMYTQMALELCAGGMLLILERQAKDQLPGGKFYEPSYRDQIHGISVPTTNTCSARDFAQLDMLVRLKPSATTVAYEAIIMWSNNKISNWLSKLSDTDKNKVLDDARVSASSMIQLFKTRQQILFNKKLEILRAKKEKRQTKKKKSMYTQKVKLTAQLNELGGMWVTQQQIECYKKNVIKSKGPKELFQPSCKGKQYSIQQLESNLNEVIELNKQNENVAPVENKLQYLFMNEVNDNISKRNFKAAIDPKTIQKHSNVTNALLTASNKAVPTKPIKLKGPKWKASPRVIKHLKNCKQLYSKWKFEGKQPDHPFRKKLKAEKKNLRSQQRKEHAEDRLNIYQQIMNNPSTELFYKLINRNRSKPRANTTSIDIEGELEFNPTLQRKAFANYYEDLSISKESKFDNSYLELCQIRQRLVEEVLHNQQTNIQPYKEDDISKAIDNGDS</sequence>
<keyword evidence="1" id="KW-0540">Nuclease</keyword>
<accession>A0A6J8E3A6</accession>
<dbReference type="PANTHER" id="PTHR11046:SF29">
    <property type="match status" value="1"/>
</dbReference>